<evidence type="ECO:0000256" key="2">
    <source>
        <dbReference type="ARBA" id="ARBA00023125"/>
    </source>
</evidence>
<dbReference type="AlphaFoldDB" id="A0A1H7P9H2"/>
<dbReference type="InterPro" id="IPR002577">
    <property type="entry name" value="HTH_HxlR"/>
</dbReference>
<keyword evidence="1" id="KW-0805">Transcription regulation</keyword>
<dbReference type="STRING" id="235985.SAMN05414137_107268"/>
<dbReference type="GO" id="GO:0003677">
    <property type="term" value="F:DNA binding"/>
    <property type="evidence" value="ECO:0007669"/>
    <property type="project" value="UniProtKB-KW"/>
</dbReference>
<dbReference type="Pfam" id="PF01638">
    <property type="entry name" value="HxlR"/>
    <property type="match status" value="1"/>
</dbReference>
<protein>
    <submittedName>
        <fullName evidence="5">DNA-binding transcriptional regulator, HxlR family</fullName>
    </submittedName>
</protein>
<evidence type="ECO:0000259" key="4">
    <source>
        <dbReference type="PROSITE" id="PS51118"/>
    </source>
</evidence>
<dbReference type="eggNOG" id="COG1733">
    <property type="taxonomic scope" value="Bacteria"/>
</dbReference>
<dbReference type="OrthoDB" id="9792527at2"/>
<dbReference type="PANTHER" id="PTHR33204">
    <property type="entry name" value="TRANSCRIPTIONAL REGULATOR, MARR FAMILY"/>
    <property type="match status" value="1"/>
</dbReference>
<dbReference type="InterPro" id="IPR036390">
    <property type="entry name" value="WH_DNA-bd_sf"/>
</dbReference>
<evidence type="ECO:0000256" key="3">
    <source>
        <dbReference type="ARBA" id="ARBA00023163"/>
    </source>
</evidence>
<gene>
    <name evidence="5" type="ORF">SAMN05414137_107268</name>
</gene>
<sequence>MVSMETPCAIARSLEVLGERWTLLVVREALSGTSRFADFRRALGIAPDILTSRLKVLVDAGVLERRPYRMEGQRVREEYHLTPSGRELTVMLGALMQWGDAHRPYAPGPTVERWSADGRPLRVAFVDDEGHEVPLHDVRFQRTPAYPTA</sequence>
<keyword evidence="2 5" id="KW-0238">DNA-binding</keyword>
<dbReference type="PROSITE" id="PS51118">
    <property type="entry name" value="HTH_HXLR"/>
    <property type="match status" value="1"/>
</dbReference>
<dbReference type="Proteomes" id="UP000183015">
    <property type="component" value="Unassembled WGS sequence"/>
</dbReference>
<dbReference type="Gene3D" id="1.10.10.10">
    <property type="entry name" value="Winged helix-like DNA-binding domain superfamily/Winged helix DNA-binding domain"/>
    <property type="match status" value="1"/>
</dbReference>
<evidence type="ECO:0000313" key="6">
    <source>
        <dbReference type="Proteomes" id="UP000183015"/>
    </source>
</evidence>
<keyword evidence="6" id="KW-1185">Reference proteome</keyword>
<proteinExistence type="predicted"/>
<feature type="domain" description="HTH hxlR-type" evidence="4">
    <location>
        <begin position="8"/>
        <end position="107"/>
    </location>
</feature>
<organism evidence="5 6">
    <name type="scientific">Streptacidiphilus jiangxiensis</name>
    <dbReference type="NCBI Taxonomy" id="235985"/>
    <lineage>
        <taxon>Bacteria</taxon>
        <taxon>Bacillati</taxon>
        <taxon>Actinomycetota</taxon>
        <taxon>Actinomycetes</taxon>
        <taxon>Kitasatosporales</taxon>
        <taxon>Streptomycetaceae</taxon>
        <taxon>Streptacidiphilus</taxon>
    </lineage>
</organism>
<reference evidence="6" key="1">
    <citation type="submission" date="2016-10" db="EMBL/GenBank/DDBJ databases">
        <authorList>
            <person name="Varghese N."/>
        </authorList>
    </citation>
    <scope>NUCLEOTIDE SEQUENCE [LARGE SCALE GENOMIC DNA]</scope>
    <source>
        <strain evidence="6">DSM 45096 / BCRC 16803 / CGMCC 4.1857 / CIP 109030 / JCM 12277 / KCTC 19219 / NBRC 100920 / 33214</strain>
    </source>
</reference>
<evidence type="ECO:0000256" key="1">
    <source>
        <dbReference type="ARBA" id="ARBA00023015"/>
    </source>
</evidence>
<dbReference type="SUPFAM" id="SSF46785">
    <property type="entry name" value="Winged helix' DNA-binding domain"/>
    <property type="match status" value="1"/>
</dbReference>
<name>A0A1H7P9H2_STRJI</name>
<keyword evidence="3" id="KW-0804">Transcription</keyword>
<accession>A0A1H7P9H2</accession>
<evidence type="ECO:0000313" key="5">
    <source>
        <dbReference type="EMBL" id="SEL32078.1"/>
    </source>
</evidence>
<dbReference type="InterPro" id="IPR036388">
    <property type="entry name" value="WH-like_DNA-bd_sf"/>
</dbReference>
<dbReference type="PANTHER" id="PTHR33204:SF18">
    <property type="entry name" value="TRANSCRIPTIONAL REGULATORY PROTEIN"/>
    <property type="match status" value="1"/>
</dbReference>
<dbReference type="EMBL" id="FOAZ01000007">
    <property type="protein sequence ID" value="SEL32078.1"/>
    <property type="molecule type" value="Genomic_DNA"/>
</dbReference>